<gene>
    <name evidence="4" type="ORF">CUC44_14640</name>
</gene>
<keyword evidence="4" id="KW-0966">Cell projection</keyword>
<dbReference type="RefSeq" id="WP_100860639.1">
    <property type="nucleotide sequence ID" value="NZ_PGCP01000022.1"/>
</dbReference>
<dbReference type="SUPFAM" id="SSF140566">
    <property type="entry name" value="FlgN-like"/>
    <property type="match status" value="1"/>
</dbReference>
<dbReference type="EMBL" id="PGCP01000022">
    <property type="protein sequence ID" value="PJC92503.1"/>
    <property type="molecule type" value="Genomic_DNA"/>
</dbReference>
<evidence type="ECO:0000313" key="5">
    <source>
        <dbReference type="Proteomes" id="UP000232060"/>
    </source>
</evidence>
<dbReference type="AlphaFoldDB" id="A0A2M8H7F6"/>
<keyword evidence="4" id="KW-0969">Cilium</keyword>
<dbReference type="Proteomes" id="UP000232060">
    <property type="component" value="Unassembled WGS sequence"/>
</dbReference>
<comment type="function">
    <text evidence="1">Required for the efficient initiation of filament assembly.</text>
</comment>
<accession>A0A2M8H7F6</accession>
<dbReference type="InterPro" id="IPR036679">
    <property type="entry name" value="FlgN-like_sf"/>
</dbReference>
<proteinExistence type="inferred from homology"/>
<keyword evidence="3" id="KW-1005">Bacterial flagellum biogenesis</keyword>
<reference evidence="4 5" key="1">
    <citation type="submission" date="2017-11" db="EMBL/GenBank/DDBJ databases">
        <title>Draft genome sequence of environmental isolate Aeromonas lusitania sp. nov. MDC 2473.</title>
        <authorList>
            <person name="Colston S.M."/>
            <person name="Navarro A."/>
            <person name="Martinez-Murcia A.J."/>
            <person name="Graf J."/>
        </authorList>
    </citation>
    <scope>NUCLEOTIDE SEQUENCE [LARGE SCALE GENOMIC DNA]</scope>
    <source>
        <strain evidence="4 5">MDC 2473</strain>
    </source>
</reference>
<dbReference type="Pfam" id="PF05130">
    <property type="entry name" value="FlgN"/>
    <property type="match status" value="1"/>
</dbReference>
<dbReference type="Gene3D" id="1.20.58.300">
    <property type="entry name" value="FlgN-like"/>
    <property type="match status" value="1"/>
</dbReference>
<dbReference type="InterPro" id="IPR007809">
    <property type="entry name" value="FlgN-like"/>
</dbReference>
<dbReference type="GO" id="GO:0044780">
    <property type="term" value="P:bacterial-type flagellum assembly"/>
    <property type="evidence" value="ECO:0007669"/>
    <property type="project" value="InterPro"/>
</dbReference>
<protein>
    <submittedName>
        <fullName evidence="4">Flagellar protein FlgN</fullName>
    </submittedName>
</protein>
<comment type="similarity">
    <text evidence="2">Belongs to the FlgN family.</text>
</comment>
<keyword evidence="5" id="KW-1185">Reference proteome</keyword>
<evidence type="ECO:0000256" key="2">
    <source>
        <dbReference type="ARBA" id="ARBA00007703"/>
    </source>
</evidence>
<evidence type="ECO:0000256" key="3">
    <source>
        <dbReference type="ARBA" id="ARBA00022795"/>
    </source>
</evidence>
<keyword evidence="4" id="KW-0282">Flagellum</keyword>
<dbReference type="OrthoDB" id="5600584at2"/>
<evidence type="ECO:0000256" key="1">
    <source>
        <dbReference type="ARBA" id="ARBA00002397"/>
    </source>
</evidence>
<organism evidence="4 5">
    <name type="scientific">Aeromonas lusitana</name>
    <dbReference type="NCBI Taxonomy" id="931529"/>
    <lineage>
        <taxon>Bacteria</taxon>
        <taxon>Pseudomonadati</taxon>
        <taxon>Pseudomonadota</taxon>
        <taxon>Gammaproteobacteria</taxon>
        <taxon>Aeromonadales</taxon>
        <taxon>Aeromonadaceae</taxon>
        <taxon>Aeromonas</taxon>
    </lineage>
</organism>
<sequence>MSMALKLRVKQLIIGIQQDSSRYAELQQLLLNQHGLLASHDVDGLTAHNQRQTRVMAEIQQQAQQRCQHLLALGLKPDEKGMATLITKLPGQLQQSVGEQWQRLELLLQQCRRQNELNGRLLAGQIETIHTLLGQESSYGQQDRFPD</sequence>
<comment type="caution">
    <text evidence="4">The sequence shown here is derived from an EMBL/GenBank/DDBJ whole genome shotgun (WGS) entry which is preliminary data.</text>
</comment>
<evidence type="ECO:0000313" key="4">
    <source>
        <dbReference type="EMBL" id="PJC92503.1"/>
    </source>
</evidence>
<name>A0A2M8H7F6_9GAMM</name>